<name>A0A6G0YTC6_APHCR</name>
<dbReference type="EMBL" id="VUJU01002484">
    <property type="protein sequence ID" value="KAF0761132.1"/>
    <property type="molecule type" value="Genomic_DNA"/>
</dbReference>
<dbReference type="AlphaFoldDB" id="A0A6G0YTC6"/>
<feature type="transmembrane region" description="Helical" evidence="1">
    <location>
        <begin position="58"/>
        <end position="80"/>
    </location>
</feature>
<comment type="caution">
    <text evidence="2">The sequence shown here is derived from an EMBL/GenBank/DDBJ whole genome shotgun (WGS) entry which is preliminary data.</text>
</comment>
<feature type="transmembrane region" description="Helical" evidence="1">
    <location>
        <begin position="7"/>
        <end position="23"/>
    </location>
</feature>
<gene>
    <name evidence="2" type="ORF">FWK35_00030504</name>
</gene>
<sequence>MCFTSVNTLSVVILFVSYISYILDTSHSLYNYSLVIHELGLLILADKGINSKIRLLKNLIGGSAYATLLLSLAYTCMSFHIRPSTLLHFLFLNALLITVRIIQLTD</sequence>
<protein>
    <submittedName>
        <fullName evidence="2">Uncharacterized protein</fullName>
    </submittedName>
</protein>
<evidence type="ECO:0000313" key="3">
    <source>
        <dbReference type="Proteomes" id="UP000478052"/>
    </source>
</evidence>
<dbReference type="Proteomes" id="UP000478052">
    <property type="component" value="Unassembled WGS sequence"/>
</dbReference>
<evidence type="ECO:0000313" key="2">
    <source>
        <dbReference type="EMBL" id="KAF0761132.1"/>
    </source>
</evidence>
<proteinExistence type="predicted"/>
<reference evidence="2 3" key="1">
    <citation type="submission" date="2019-08" db="EMBL/GenBank/DDBJ databases">
        <title>Whole genome of Aphis craccivora.</title>
        <authorList>
            <person name="Voronova N.V."/>
            <person name="Shulinski R.S."/>
            <person name="Bandarenka Y.V."/>
            <person name="Zhorov D.G."/>
            <person name="Warner D."/>
        </authorList>
    </citation>
    <scope>NUCLEOTIDE SEQUENCE [LARGE SCALE GENOMIC DNA]</scope>
    <source>
        <strain evidence="2">180601</strain>
        <tissue evidence="2">Whole Body</tissue>
    </source>
</reference>
<keyword evidence="1" id="KW-0812">Transmembrane</keyword>
<feature type="transmembrane region" description="Helical" evidence="1">
    <location>
        <begin position="86"/>
        <end position="102"/>
    </location>
</feature>
<keyword evidence="3" id="KW-1185">Reference proteome</keyword>
<keyword evidence="1" id="KW-1133">Transmembrane helix</keyword>
<accession>A0A6G0YTC6</accession>
<evidence type="ECO:0000256" key="1">
    <source>
        <dbReference type="SAM" id="Phobius"/>
    </source>
</evidence>
<keyword evidence="1" id="KW-0472">Membrane</keyword>
<organism evidence="2 3">
    <name type="scientific">Aphis craccivora</name>
    <name type="common">Cowpea aphid</name>
    <dbReference type="NCBI Taxonomy" id="307492"/>
    <lineage>
        <taxon>Eukaryota</taxon>
        <taxon>Metazoa</taxon>
        <taxon>Ecdysozoa</taxon>
        <taxon>Arthropoda</taxon>
        <taxon>Hexapoda</taxon>
        <taxon>Insecta</taxon>
        <taxon>Pterygota</taxon>
        <taxon>Neoptera</taxon>
        <taxon>Paraneoptera</taxon>
        <taxon>Hemiptera</taxon>
        <taxon>Sternorrhyncha</taxon>
        <taxon>Aphidomorpha</taxon>
        <taxon>Aphidoidea</taxon>
        <taxon>Aphididae</taxon>
        <taxon>Aphidini</taxon>
        <taxon>Aphis</taxon>
        <taxon>Aphis</taxon>
    </lineage>
</organism>